<dbReference type="EMBL" id="VBAP01000108">
    <property type="protein sequence ID" value="TMI71531.1"/>
    <property type="molecule type" value="Genomic_DNA"/>
</dbReference>
<proteinExistence type="predicted"/>
<feature type="domain" description="Carbohydrate kinase PfkB" evidence="3">
    <location>
        <begin position="12"/>
        <end position="59"/>
    </location>
</feature>
<accession>A0A537IJP0</accession>
<dbReference type="InterPro" id="IPR002139">
    <property type="entry name" value="Ribo/fructo_kinase"/>
</dbReference>
<dbReference type="AlphaFoldDB" id="A0A537IJP0"/>
<dbReference type="GO" id="GO:0016301">
    <property type="term" value="F:kinase activity"/>
    <property type="evidence" value="ECO:0007669"/>
    <property type="project" value="UniProtKB-KW"/>
</dbReference>
<dbReference type="SUPFAM" id="SSF53613">
    <property type="entry name" value="Ribokinase-like"/>
    <property type="match status" value="1"/>
</dbReference>
<evidence type="ECO:0000313" key="4">
    <source>
        <dbReference type="EMBL" id="TMI71531.1"/>
    </source>
</evidence>
<keyword evidence="1" id="KW-0808">Transferase</keyword>
<dbReference type="Gene3D" id="3.40.1190.20">
    <property type="match status" value="1"/>
</dbReference>
<evidence type="ECO:0000256" key="1">
    <source>
        <dbReference type="ARBA" id="ARBA00022679"/>
    </source>
</evidence>
<name>A0A537IJP0_9BACT</name>
<gene>
    <name evidence="4" type="ORF">E6H05_12410</name>
</gene>
<keyword evidence="2" id="KW-0418">Kinase</keyword>
<dbReference type="GO" id="GO:0005829">
    <property type="term" value="C:cytosol"/>
    <property type="evidence" value="ECO:0007669"/>
    <property type="project" value="TreeGrafter"/>
</dbReference>
<dbReference type="Proteomes" id="UP000318834">
    <property type="component" value="Unassembled WGS sequence"/>
</dbReference>
<reference evidence="4 5" key="1">
    <citation type="journal article" date="2019" name="Nat. Microbiol.">
        <title>Mediterranean grassland soil C-N compound turnover is dependent on rainfall and depth, and is mediated by genomically divergent microorganisms.</title>
        <authorList>
            <person name="Diamond S."/>
            <person name="Andeer P.F."/>
            <person name="Li Z."/>
            <person name="Crits-Christoph A."/>
            <person name="Burstein D."/>
            <person name="Anantharaman K."/>
            <person name="Lane K.R."/>
            <person name="Thomas B.C."/>
            <person name="Pan C."/>
            <person name="Northen T.R."/>
            <person name="Banfield J.F."/>
        </authorList>
    </citation>
    <scope>NUCLEOTIDE SEQUENCE [LARGE SCALE GENOMIC DNA]</scope>
    <source>
        <strain evidence="4">NP_8</strain>
    </source>
</reference>
<dbReference type="PANTHER" id="PTHR10584">
    <property type="entry name" value="SUGAR KINASE"/>
    <property type="match status" value="1"/>
</dbReference>
<evidence type="ECO:0000256" key="2">
    <source>
        <dbReference type="ARBA" id="ARBA00022777"/>
    </source>
</evidence>
<dbReference type="PRINTS" id="PR00990">
    <property type="entry name" value="RIBOKINASE"/>
</dbReference>
<evidence type="ECO:0000259" key="3">
    <source>
        <dbReference type="Pfam" id="PF00294"/>
    </source>
</evidence>
<dbReference type="InterPro" id="IPR029056">
    <property type="entry name" value="Ribokinase-like"/>
</dbReference>
<evidence type="ECO:0000313" key="5">
    <source>
        <dbReference type="Proteomes" id="UP000318834"/>
    </source>
</evidence>
<organism evidence="4 5">
    <name type="scientific">Candidatus Segetimicrobium genomatis</name>
    <dbReference type="NCBI Taxonomy" id="2569760"/>
    <lineage>
        <taxon>Bacteria</taxon>
        <taxon>Bacillati</taxon>
        <taxon>Candidatus Sysuimicrobiota</taxon>
        <taxon>Candidatus Sysuimicrobiia</taxon>
        <taxon>Candidatus Sysuimicrobiales</taxon>
        <taxon>Candidatus Segetimicrobiaceae</taxon>
        <taxon>Candidatus Segetimicrobium</taxon>
    </lineage>
</organism>
<dbReference type="InterPro" id="IPR011611">
    <property type="entry name" value="PfkB_dom"/>
</dbReference>
<dbReference type="GO" id="GO:0006796">
    <property type="term" value="P:phosphate-containing compound metabolic process"/>
    <property type="evidence" value="ECO:0007669"/>
    <property type="project" value="UniProtKB-ARBA"/>
</dbReference>
<comment type="caution">
    <text evidence="4">The sequence shown here is derived from an EMBL/GenBank/DDBJ whole genome shotgun (WGS) entry which is preliminary data.</text>
</comment>
<sequence length="85" mass="8882">MTAGGPMNAGPKICVVGSSNIDLISRVPRLPRLGETLVGHSFHLGYGGKGANQAVMAAKTPPTCGSTTNAFPAWLQSSWTTRRKT</sequence>
<dbReference type="Pfam" id="PF00294">
    <property type="entry name" value="PfkB"/>
    <property type="match status" value="1"/>
</dbReference>
<dbReference type="PANTHER" id="PTHR10584:SF166">
    <property type="entry name" value="RIBOKINASE"/>
    <property type="match status" value="1"/>
</dbReference>
<protein>
    <recommendedName>
        <fullName evidence="3">Carbohydrate kinase PfkB domain-containing protein</fullName>
    </recommendedName>
</protein>